<feature type="compositionally biased region" description="Basic and acidic residues" evidence="2">
    <location>
        <begin position="449"/>
        <end position="462"/>
    </location>
</feature>
<evidence type="ECO:0000256" key="1">
    <source>
        <dbReference type="SAM" id="Coils"/>
    </source>
</evidence>
<feature type="compositionally biased region" description="Acidic residues" evidence="2">
    <location>
        <begin position="225"/>
        <end position="234"/>
    </location>
</feature>
<sequence>MPLPEIRSSPVLGRQAKAQFLKEVYDVTFSGRENVWKVVEKEKRDAKPEKVPDWMRERRRAEERAEKKWSKKFQEWQMSFEAAQDAPEEIQRMPSYREVEKLDSSAKGREEVQKAQREAQELRRECTRLEAELSRLYEEFRRVRREGMEESKRREKLEQHLETVAKDHEAWRERSEHRESQLQQARLLRRSVASRVALFGYELHDLSLRAAGTLSQAAADKGEEPPEDEVEEEADALLDAAAVNEEIARFLEQEPMPDDLIEEPVPADGPRDEEASPAVSPQHGEDSREGQVEEPVPADGPRDEEDSPAVSPQHGEDSREWQVEEPVPADGPRDEEASPAVSPQHGEDSREGQVEEPDSPGHDWHPDSEEASPAVSPQHGEDSREGQVEEPVTADGPRDEASRADCAQNGVEVVQEPSPSVEADTEVAEALLRHAELAEVTSRPASPQHGEDSRERQVEEASRPVSPQYGGDVVQEPSPSVEADAEVAEALLRHAELAEVTSRPASPQHGQDSREGQVEEPDSPGHDWHPDSEEASRPVSPQYGGEVVQEPSPSVEADAEVAEALLRHAELAEVTSRPASPQHGDG</sequence>
<evidence type="ECO:0000313" key="3">
    <source>
        <dbReference type="EMBL" id="CAJ1374038.1"/>
    </source>
</evidence>
<name>A0AA36MNE4_9DINO</name>
<reference evidence="3" key="1">
    <citation type="submission" date="2023-08" db="EMBL/GenBank/DDBJ databases">
        <authorList>
            <person name="Chen Y."/>
            <person name="Shah S."/>
            <person name="Dougan E. K."/>
            <person name="Thang M."/>
            <person name="Chan C."/>
        </authorList>
    </citation>
    <scope>NUCLEOTIDE SEQUENCE</scope>
</reference>
<evidence type="ECO:0000313" key="4">
    <source>
        <dbReference type="Proteomes" id="UP001178507"/>
    </source>
</evidence>
<feature type="compositionally biased region" description="Basic and acidic residues" evidence="2">
    <location>
        <begin position="345"/>
        <end position="368"/>
    </location>
</feature>
<feature type="region of interest" description="Disordered" evidence="2">
    <location>
        <begin position="239"/>
        <end position="586"/>
    </location>
</feature>
<accession>A0AA36MNE4</accession>
<keyword evidence="1" id="KW-0175">Coiled coil</keyword>
<keyword evidence="4" id="KW-1185">Reference proteome</keyword>
<dbReference type="AlphaFoldDB" id="A0AA36MNE4"/>
<feature type="coiled-coil region" evidence="1">
    <location>
        <begin position="105"/>
        <end position="174"/>
    </location>
</feature>
<proteinExistence type="predicted"/>
<feature type="compositionally biased region" description="Basic and acidic residues" evidence="2">
    <location>
        <begin position="511"/>
        <end position="536"/>
    </location>
</feature>
<feature type="region of interest" description="Disordered" evidence="2">
    <location>
        <begin position="215"/>
        <end position="234"/>
    </location>
</feature>
<protein>
    <submittedName>
        <fullName evidence="3">Uncharacterized protein</fullName>
    </submittedName>
</protein>
<comment type="caution">
    <text evidence="3">The sequence shown here is derived from an EMBL/GenBank/DDBJ whole genome shotgun (WGS) entry which is preliminary data.</text>
</comment>
<feature type="compositionally biased region" description="Low complexity" evidence="2">
    <location>
        <begin position="411"/>
        <end position="422"/>
    </location>
</feature>
<gene>
    <name evidence="3" type="ORF">EVOR1521_LOCUS3678</name>
</gene>
<organism evidence="3 4">
    <name type="scientific">Effrenium voratum</name>
    <dbReference type="NCBI Taxonomy" id="2562239"/>
    <lineage>
        <taxon>Eukaryota</taxon>
        <taxon>Sar</taxon>
        <taxon>Alveolata</taxon>
        <taxon>Dinophyceae</taxon>
        <taxon>Suessiales</taxon>
        <taxon>Symbiodiniaceae</taxon>
        <taxon>Effrenium</taxon>
    </lineage>
</organism>
<dbReference type="EMBL" id="CAUJNA010000227">
    <property type="protein sequence ID" value="CAJ1374038.1"/>
    <property type="molecule type" value="Genomic_DNA"/>
</dbReference>
<evidence type="ECO:0000256" key="2">
    <source>
        <dbReference type="SAM" id="MobiDB-lite"/>
    </source>
</evidence>
<dbReference type="Proteomes" id="UP001178507">
    <property type="component" value="Unassembled WGS sequence"/>
</dbReference>